<dbReference type="PANTHER" id="PTHR32448">
    <property type="entry name" value="OS08G0158400 PROTEIN"/>
    <property type="match status" value="1"/>
</dbReference>
<gene>
    <name evidence="4" type="ORF">NC653_028343</name>
    <name evidence="5" type="ORF">NC653_028388</name>
</gene>
<comment type="caution">
    <text evidence="5">The sequence shown here is derived from an EMBL/GenBank/DDBJ whole genome shotgun (WGS) entry which is preliminary data.</text>
</comment>
<name>A0AAD6M804_9ROSI</name>
<dbReference type="InterPro" id="IPR016169">
    <property type="entry name" value="FAD-bd_PCMH_sub2"/>
</dbReference>
<dbReference type="AlphaFoldDB" id="A0AAD6M804"/>
<dbReference type="InterPro" id="IPR012951">
    <property type="entry name" value="BBE"/>
</dbReference>
<evidence type="ECO:0000313" key="5">
    <source>
        <dbReference type="EMBL" id="KAJ6980569.1"/>
    </source>
</evidence>
<evidence type="ECO:0000259" key="3">
    <source>
        <dbReference type="Pfam" id="PF08031"/>
    </source>
</evidence>
<dbReference type="GO" id="GO:0016491">
    <property type="term" value="F:oxidoreductase activity"/>
    <property type="evidence" value="ECO:0007669"/>
    <property type="project" value="InterPro"/>
</dbReference>
<evidence type="ECO:0000313" key="4">
    <source>
        <dbReference type="EMBL" id="KAJ6980509.1"/>
    </source>
</evidence>
<reference evidence="5" key="1">
    <citation type="journal article" date="2023" name="Mol. Ecol. Resour.">
        <title>Chromosome-level genome assembly of a triploid poplar Populus alba 'Berolinensis'.</title>
        <authorList>
            <person name="Chen S."/>
            <person name="Yu Y."/>
            <person name="Wang X."/>
            <person name="Wang S."/>
            <person name="Zhang T."/>
            <person name="Zhou Y."/>
            <person name="He R."/>
            <person name="Meng N."/>
            <person name="Wang Y."/>
            <person name="Liu W."/>
            <person name="Liu Z."/>
            <person name="Liu J."/>
            <person name="Guo Q."/>
            <person name="Huang H."/>
            <person name="Sederoff R.R."/>
            <person name="Wang G."/>
            <person name="Qu G."/>
            <person name="Chen S."/>
        </authorList>
    </citation>
    <scope>NUCLEOTIDE SEQUENCE</scope>
    <source>
        <strain evidence="5">SC-2020</strain>
    </source>
</reference>
<evidence type="ECO:0000313" key="6">
    <source>
        <dbReference type="Proteomes" id="UP001164929"/>
    </source>
</evidence>
<keyword evidence="1" id="KW-0285">Flavoprotein</keyword>
<dbReference type="EMBL" id="JAQIZT010000011">
    <property type="protein sequence ID" value="KAJ6980509.1"/>
    <property type="molecule type" value="Genomic_DNA"/>
</dbReference>
<proteinExistence type="predicted"/>
<feature type="domain" description="Berberine/berberine-like" evidence="3">
    <location>
        <begin position="81"/>
        <end position="136"/>
    </location>
</feature>
<dbReference type="GO" id="GO:0050660">
    <property type="term" value="F:flavin adenine dinucleotide binding"/>
    <property type="evidence" value="ECO:0007669"/>
    <property type="project" value="InterPro"/>
</dbReference>
<dbReference type="EMBL" id="JAQIZT010000011">
    <property type="protein sequence ID" value="KAJ6980569.1"/>
    <property type="molecule type" value="Genomic_DNA"/>
</dbReference>
<keyword evidence="6" id="KW-1185">Reference proteome</keyword>
<dbReference type="Proteomes" id="UP001164929">
    <property type="component" value="Chromosome 11"/>
</dbReference>
<organism evidence="5 6">
    <name type="scientific">Populus alba x Populus x berolinensis</name>
    <dbReference type="NCBI Taxonomy" id="444605"/>
    <lineage>
        <taxon>Eukaryota</taxon>
        <taxon>Viridiplantae</taxon>
        <taxon>Streptophyta</taxon>
        <taxon>Embryophyta</taxon>
        <taxon>Tracheophyta</taxon>
        <taxon>Spermatophyta</taxon>
        <taxon>Magnoliopsida</taxon>
        <taxon>eudicotyledons</taxon>
        <taxon>Gunneridae</taxon>
        <taxon>Pentapetalae</taxon>
        <taxon>rosids</taxon>
        <taxon>fabids</taxon>
        <taxon>Malpighiales</taxon>
        <taxon>Salicaceae</taxon>
        <taxon>Saliceae</taxon>
        <taxon>Populus</taxon>
    </lineage>
</organism>
<dbReference type="Pfam" id="PF08031">
    <property type="entry name" value="BBE"/>
    <property type="match status" value="1"/>
</dbReference>
<keyword evidence="2" id="KW-0274">FAD</keyword>
<dbReference type="Gene3D" id="3.40.462.20">
    <property type="match status" value="1"/>
</dbReference>
<accession>A0AAD6M804</accession>
<dbReference type="Gene3D" id="3.30.465.10">
    <property type="match status" value="1"/>
</dbReference>
<evidence type="ECO:0000256" key="1">
    <source>
        <dbReference type="ARBA" id="ARBA00022630"/>
    </source>
</evidence>
<evidence type="ECO:0000256" key="2">
    <source>
        <dbReference type="ARBA" id="ARBA00022827"/>
    </source>
</evidence>
<protein>
    <recommendedName>
        <fullName evidence="3">Berberine/berberine-like domain-containing protein</fullName>
    </recommendedName>
</protein>
<sequence>MNMEEHIQLQKPVLTFNPCEGKKSEVSELDTPFPHRAENIYKIQHAVTWKEGVEGLDRNLDLIRKLYDYMTPFVSKSSRCSYLNYGDIDLGISEIGNASYEQASSWSMKHFKGNIDRLMQVMADPGNFFTYEQSIPSLEAASWTNRMSE</sequence>